<accession>A0A0M3AU91</accession>
<evidence type="ECO:0000313" key="2">
    <source>
        <dbReference type="EMBL" id="KKW93737.1"/>
    </source>
</evidence>
<feature type="transmembrane region" description="Helical" evidence="1">
    <location>
        <begin position="176"/>
        <end position="195"/>
    </location>
</feature>
<feature type="transmembrane region" description="Helical" evidence="1">
    <location>
        <begin position="88"/>
        <end position="109"/>
    </location>
</feature>
<evidence type="ECO:0008006" key="4">
    <source>
        <dbReference type="Google" id="ProtNLM"/>
    </source>
</evidence>
<comment type="caution">
    <text evidence="2">The sequence shown here is derived from an EMBL/GenBank/DDBJ whole genome shotgun (WGS) entry which is preliminary data.</text>
</comment>
<proteinExistence type="predicted"/>
<dbReference type="InterPro" id="IPR025495">
    <property type="entry name" value="DUF4386"/>
</dbReference>
<dbReference type="PATRIC" id="fig|56193.3.peg.707"/>
<dbReference type="Proteomes" id="UP000033874">
    <property type="component" value="Unassembled WGS sequence"/>
</dbReference>
<dbReference type="EMBL" id="LBIC01000001">
    <property type="protein sequence ID" value="KKW93737.1"/>
    <property type="molecule type" value="Genomic_DNA"/>
</dbReference>
<dbReference type="STRING" id="56193.YP76_03465"/>
<evidence type="ECO:0000256" key="1">
    <source>
        <dbReference type="SAM" id="Phobius"/>
    </source>
</evidence>
<reference evidence="2 3" key="1">
    <citation type="submission" date="2015-04" db="EMBL/GenBank/DDBJ databases">
        <title>Genome sequence of aromatic hydrocarbons-degrading Sphingobium chungbukense DJ77.</title>
        <authorList>
            <person name="Kim Y.-C."/>
            <person name="Chae J.-C."/>
        </authorList>
    </citation>
    <scope>NUCLEOTIDE SEQUENCE [LARGE SCALE GENOMIC DNA]</scope>
    <source>
        <strain evidence="2 3">DJ77</strain>
    </source>
</reference>
<name>A0A0M3AU91_9SPHN</name>
<keyword evidence="1" id="KW-0812">Transmembrane</keyword>
<dbReference type="AlphaFoldDB" id="A0A0M3AU91"/>
<dbReference type="Pfam" id="PF14329">
    <property type="entry name" value="DUF4386"/>
    <property type="match status" value="1"/>
</dbReference>
<keyword evidence="1" id="KW-1133">Transmembrane helix</keyword>
<keyword evidence="1" id="KW-0472">Membrane</keyword>
<dbReference type="RefSeq" id="WP_046762179.1">
    <property type="nucleotide sequence ID" value="NZ_LBIC01000001.1"/>
</dbReference>
<organism evidence="2 3">
    <name type="scientific">Sphingobium chungbukense</name>
    <dbReference type="NCBI Taxonomy" id="56193"/>
    <lineage>
        <taxon>Bacteria</taxon>
        <taxon>Pseudomonadati</taxon>
        <taxon>Pseudomonadota</taxon>
        <taxon>Alphaproteobacteria</taxon>
        <taxon>Sphingomonadales</taxon>
        <taxon>Sphingomonadaceae</taxon>
        <taxon>Sphingobium</taxon>
    </lineage>
</organism>
<gene>
    <name evidence="2" type="ORF">YP76_03465</name>
</gene>
<feature type="transmembrane region" description="Helical" evidence="1">
    <location>
        <begin position="207"/>
        <end position="224"/>
    </location>
</feature>
<keyword evidence="3" id="KW-1185">Reference proteome</keyword>
<protein>
    <recommendedName>
        <fullName evidence="4">DUF4386 domain-containing protein</fullName>
    </recommendedName>
</protein>
<sequence length="237" mass="24442">MKLFAGVEGKARIAGLFILGAMAARIFGDSVVRAALVVPGNGRETARNIGDYPWLYRAGEASDVAMLCAMIVATALLYALFAPVARHLARVAAMAALTGIAALAASGLATMTPPVLLDGAPHPGISLTEVHSLVQLSLALGQAMQGVARIFIGLYLLLIGLLAFRSGRLPKVVGIGLALGGLLQMTVRSVALIAPELANATVIQADILALLAEAVFALGLLLFWRSGPFPGPPAMDL</sequence>
<feature type="transmembrane region" description="Helical" evidence="1">
    <location>
        <begin position="64"/>
        <end position="81"/>
    </location>
</feature>
<evidence type="ECO:0000313" key="3">
    <source>
        <dbReference type="Proteomes" id="UP000033874"/>
    </source>
</evidence>
<feature type="transmembrane region" description="Helical" evidence="1">
    <location>
        <begin position="146"/>
        <end position="164"/>
    </location>
</feature>